<feature type="region of interest" description="Disordered" evidence="6">
    <location>
        <begin position="351"/>
        <end position="376"/>
    </location>
</feature>
<evidence type="ECO:0000256" key="5">
    <source>
        <dbReference type="PROSITE-ProRule" id="PRU10141"/>
    </source>
</evidence>
<feature type="binding site" evidence="5">
    <location>
        <position position="39"/>
    </location>
    <ligand>
        <name>ATP</name>
        <dbReference type="ChEBI" id="CHEBI:30616"/>
    </ligand>
</feature>
<dbReference type="Gene3D" id="1.10.510.10">
    <property type="entry name" value="Transferase(Phosphotransferase) domain 1"/>
    <property type="match status" value="1"/>
</dbReference>
<keyword evidence="4 5" id="KW-0067">ATP-binding</keyword>
<dbReference type="EMBL" id="BJYZ01000019">
    <property type="protein sequence ID" value="GEO40052.1"/>
    <property type="molecule type" value="Genomic_DNA"/>
</dbReference>
<dbReference type="InterPro" id="IPR008271">
    <property type="entry name" value="Ser/Thr_kinase_AS"/>
</dbReference>
<evidence type="ECO:0000256" key="6">
    <source>
        <dbReference type="SAM" id="MobiDB-lite"/>
    </source>
</evidence>
<evidence type="ECO:0000256" key="4">
    <source>
        <dbReference type="ARBA" id="ARBA00022840"/>
    </source>
</evidence>
<evidence type="ECO:0000259" key="7">
    <source>
        <dbReference type="PROSITE" id="PS50011"/>
    </source>
</evidence>
<dbReference type="InterPro" id="IPR058395">
    <property type="entry name" value="DUF8082"/>
</dbReference>
<reference evidence="8 9" key="1">
    <citation type="submission" date="2019-07" db="EMBL/GenBank/DDBJ databases">
        <title>Whole genome shotgun sequence of Skermanella aerolata NBRC 106429.</title>
        <authorList>
            <person name="Hosoyama A."/>
            <person name="Uohara A."/>
            <person name="Ohji S."/>
            <person name="Ichikawa N."/>
        </authorList>
    </citation>
    <scope>NUCLEOTIDE SEQUENCE [LARGE SCALE GENOMIC DNA]</scope>
    <source>
        <strain evidence="8 9">NBRC 106429</strain>
    </source>
</reference>
<keyword evidence="2 5" id="KW-0547">Nucleotide-binding</keyword>
<dbReference type="OrthoDB" id="9801841at2"/>
<keyword evidence="9" id="KW-1185">Reference proteome</keyword>
<dbReference type="PANTHER" id="PTHR43289">
    <property type="entry name" value="MITOGEN-ACTIVATED PROTEIN KINASE KINASE KINASE 20-RELATED"/>
    <property type="match status" value="1"/>
</dbReference>
<accession>A0A512DUA0</accession>
<name>A0A512DUA0_9PROT</name>
<gene>
    <name evidence="8" type="ORF">SAE02_42000</name>
</gene>
<proteinExistence type="predicted"/>
<dbReference type="PROSITE" id="PS00108">
    <property type="entry name" value="PROTEIN_KINASE_ST"/>
    <property type="match status" value="1"/>
</dbReference>
<dbReference type="Gene3D" id="3.30.200.20">
    <property type="entry name" value="Phosphorylase Kinase, domain 1"/>
    <property type="match status" value="1"/>
</dbReference>
<evidence type="ECO:0000256" key="1">
    <source>
        <dbReference type="ARBA" id="ARBA00022679"/>
    </source>
</evidence>
<dbReference type="SMART" id="SM00220">
    <property type="entry name" value="S_TKc"/>
    <property type="match status" value="1"/>
</dbReference>
<dbReference type="PROSITE" id="PS00107">
    <property type="entry name" value="PROTEIN_KINASE_ATP"/>
    <property type="match status" value="1"/>
</dbReference>
<dbReference type="GO" id="GO:0005524">
    <property type="term" value="F:ATP binding"/>
    <property type="evidence" value="ECO:0007669"/>
    <property type="project" value="UniProtKB-UniRule"/>
</dbReference>
<keyword evidence="1" id="KW-0808">Transferase</keyword>
<feature type="domain" description="Protein kinase" evidence="7">
    <location>
        <begin position="10"/>
        <end position="268"/>
    </location>
</feature>
<dbReference type="InterPro" id="IPR000719">
    <property type="entry name" value="Prot_kinase_dom"/>
</dbReference>
<evidence type="ECO:0000256" key="3">
    <source>
        <dbReference type="ARBA" id="ARBA00022777"/>
    </source>
</evidence>
<evidence type="ECO:0000313" key="9">
    <source>
        <dbReference type="Proteomes" id="UP000321523"/>
    </source>
</evidence>
<dbReference type="Pfam" id="PF00069">
    <property type="entry name" value="Pkinase"/>
    <property type="match status" value="1"/>
</dbReference>
<evidence type="ECO:0000313" key="8">
    <source>
        <dbReference type="EMBL" id="GEO40052.1"/>
    </source>
</evidence>
<protein>
    <recommendedName>
        <fullName evidence="7">Protein kinase domain-containing protein</fullName>
    </recommendedName>
</protein>
<dbReference type="RefSeq" id="WP_052831935.1">
    <property type="nucleotide sequence ID" value="NZ_BJYZ01000019.1"/>
</dbReference>
<sequence length="444" mass="48326">MELPYELGRYVLLERIGSGAMGSVFRGEDPVIGRPVAIKAIHANLLNPDDRAQHLARFKVEVKSAGRCQHTNIVAIYDYLEQDGDPHIVMELAPGRSLQHLMTGQRRFPAALAADLIGQLLAALGHAHGRGVIHRDIKPANLIVGADRRLKVTDFGIARIGGGDITVNGMMLGTPAFMAPEQLKGDDLDHRADLFAAGMVLLHLVTGRSPYQGASLAGMLVELASDRPIDPHRAGDFDPRLTPVLKRALAKQRDDRFETADAFAEALASAVSRPDDSELWPAEASTATGGLQSDFIERVERELMEVTGPIARILVREAGRRAASEEQIVSQLAAGIPDARNRDRFLHAFATRRPKVPSPSPSPPPSSPELDSGAGLSMSPEALEAVQTLLVSFIGPFGRILVRQGSLRAASVSQFYDQLAVHIKHEKDREAFRRKFLEEFPSKS</sequence>
<evidence type="ECO:0000256" key="2">
    <source>
        <dbReference type="ARBA" id="ARBA00022741"/>
    </source>
</evidence>
<dbReference type="InterPro" id="IPR017441">
    <property type="entry name" value="Protein_kinase_ATP_BS"/>
</dbReference>
<organism evidence="8 9">
    <name type="scientific">Skermanella aerolata</name>
    <dbReference type="NCBI Taxonomy" id="393310"/>
    <lineage>
        <taxon>Bacteria</taxon>
        <taxon>Pseudomonadati</taxon>
        <taxon>Pseudomonadota</taxon>
        <taxon>Alphaproteobacteria</taxon>
        <taxon>Rhodospirillales</taxon>
        <taxon>Azospirillaceae</taxon>
        <taxon>Skermanella</taxon>
    </lineage>
</organism>
<feature type="compositionally biased region" description="Pro residues" evidence="6">
    <location>
        <begin position="356"/>
        <end position="367"/>
    </location>
</feature>
<dbReference type="AlphaFoldDB" id="A0A512DUA0"/>
<dbReference type="Proteomes" id="UP000321523">
    <property type="component" value="Unassembled WGS sequence"/>
</dbReference>
<dbReference type="Pfam" id="PF26309">
    <property type="entry name" value="DUF8082"/>
    <property type="match status" value="2"/>
</dbReference>
<keyword evidence="3" id="KW-0418">Kinase</keyword>
<comment type="caution">
    <text evidence="8">The sequence shown here is derived from an EMBL/GenBank/DDBJ whole genome shotgun (WGS) entry which is preliminary data.</text>
</comment>
<dbReference type="SUPFAM" id="SSF56112">
    <property type="entry name" value="Protein kinase-like (PK-like)"/>
    <property type="match status" value="1"/>
</dbReference>
<dbReference type="GO" id="GO:0004674">
    <property type="term" value="F:protein serine/threonine kinase activity"/>
    <property type="evidence" value="ECO:0007669"/>
    <property type="project" value="TreeGrafter"/>
</dbReference>
<dbReference type="PROSITE" id="PS50011">
    <property type="entry name" value="PROTEIN_KINASE_DOM"/>
    <property type="match status" value="1"/>
</dbReference>
<dbReference type="PANTHER" id="PTHR43289:SF6">
    <property type="entry name" value="SERINE_THREONINE-PROTEIN KINASE NEKL-3"/>
    <property type="match status" value="1"/>
</dbReference>
<dbReference type="CDD" id="cd14014">
    <property type="entry name" value="STKc_PknB_like"/>
    <property type="match status" value="1"/>
</dbReference>
<dbReference type="InterPro" id="IPR011009">
    <property type="entry name" value="Kinase-like_dom_sf"/>
</dbReference>